<keyword evidence="3" id="KW-0813">Transport</keyword>
<dbReference type="RefSeq" id="WP_155700799.1">
    <property type="nucleotide sequence ID" value="NZ_CP034235.1"/>
</dbReference>
<keyword evidence="4" id="KW-1003">Cell membrane</keyword>
<dbReference type="InterPro" id="IPR017871">
    <property type="entry name" value="ABC_transporter-like_CS"/>
</dbReference>
<evidence type="ECO:0000313" key="9">
    <source>
        <dbReference type="EMBL" id="QGQ95763.1"/>
    </source>
</evidence>
<dbReference type="GO" id="GO:0016887">
    <property type="term" value="F:ATP hydrolysis activity"/>
    <property type="evidence" value="ECO:0007669"/>
    <property type="project" value="InterPro"/>
</dbReference>
<sequence>MSKPILEVKNLQVSFKMYVGEVKAVRGVSFTLNKGEVLAIVGESGCGKSVTAQTLMRLIPTPPSFIKSGSILFDGKHEITKLSEGQMEKIRGAEMGMIFQDPMTSLNPTMTVGSQITEGIIKHQGMSRKEALVRAAEILALVGMSNPEERLHQYPHELSGGMRQRVMIAIALACNPKLLIADEPTTALDVTIQAQIIDLLRQIQKKTETSIILITHDLGVVAEIAQRIIVMYAGKVVEQGSLDEIFYNPKHPYTWGLLRSVPRLDSNRHDELVPIPGTPPDLFAPPTGCAFAARCPYAMQICKEQDPEHFIVSETQSAACWLLHEDAPKVERPIEVGGRANG</sequence>
<protein>
    <submittedName>
        <fullName evidence="9">ABC transporter ATP-binding protein</fullName>
    </submittedName>
</protein>
<dbReference type="CDD" id="cd03257">
    <property type="entry name" value="ABC_NikE_OppD_transporters"/>
    <property type="match status" value="1"/>
</dbReference>
<dbReference type="PANTHER" id="PTHR43297">
    <property type="entry name" value="OLIGOPEPTIDE TRANSPORT ATP-BINDING PROTEIN APPD"/>
    <property type="match status" value="1"/>
</dbReference>
<accession>A0A6B8RJM7</accession>
<comment type="similarity">
    <text evidence="2">Belongs to the ABC transporter superfamily.</text>
</comment>
<evidence type="ECO:0000256" key="5">
    <source>
        <dbReference type="ARBA" id="ARBA00022741"/>
    </source>
</evidence>
<dbReference type="InterPro" id="IPR050388">
    <property type="entry name" value="ABC_Ni/Peptide_Import"/>
</dbReference>
<proteinExistence type="inferred from homology"/>
<dbReference type="InterPro" id="IPR003439">
    <property type="entry name" value="ABC_transporter-like_ATP-bd"/>
</dbReference>
<dbReference type="PROSITE" id="PS00211">
    <property type="entry name" value="ABC_TRANSPORTER_1"/>
    <property type="match status" value="1"/>
</dbReference>
<comment type="subcellular location">
    <subcellularLocation>
        <location evidence="1">Cell membrane</location>
        <topology evidence="1">Peripheral membrane protein</topology>
    </subcellularLocation>
</comment>
<dbReference type="GO" id="GO:0005524">
    <property type="term" value="F:ATP binding"/>
    <property type="evidence" value="ECO:0007669"/>
    <property type="project" value="UniProtKB-KW"/>
</dbReference>
<keyword evidence="10" id="KW-1185">Reference proteome</keyword>
<evidence type="ECO:0000256" key="1">
    <source>
        <dbReference type="ARBA" id="ARBA00004202"/>
    </source>
</evidence>
<evidence type="ECO:0000256" key="3">
    <source>
        <dbReference type="ARBA" id="ARBA00022448"/>
    </source>
</evidence>
<dbReference type="OrthoDB" id="9802264at2"/>
<reference evidence="10" key="1">
    <citation type="submission" date="2018-11" db="EMBL/GenBank/DDBJ databases">
        <title>Complete genome sequence of Paenibacillus sp. ML311-T8.</title>
        <authorList>
            <person name="Nam Y.-D."/>
            <person name="Kang J."/>
            <person name="Chung W.-H."/>
            <person name="Park Y.S."/>
        </authorList>
    </citation>
    <scope>NUCLEOTIDE SEQUENCE [LARGE SCALE GENOMIC DNA]</scope>
    <source>
        <strain evidence="10">ML311-T8</strain>
    </source>
</reference>
<dbReference type="SMART" id="SM00382">
    <property type="entry name" value="AAA"/>
    <property type="match status" value="1"/>
</dbReference>
<dbReference type="Pfam" id="PF08352">
    <property type="entry name" value="oligo_HPY"/>
    <property type="match status" value="1"/>
</dbReference>
<name>A0A6B8RJM7_9BACL</name>
<dbReference type="InterPro" id="IPR003593">
    <property type="entry name" value="AAA+_ATPase"/>
</dbReference>
<keyword evidence="7" id="KW-0472">Membrane</keyword>
<keyword evidence="6 9" id="KW-0067">ATP-binding</keyword>
<dbReference type="SUPFAM" id="SSF52540">
    <property type="entry name" value="P-loop containing nucleoside triphosphate hydrolases"/>
    <property type="match status" value="1"/>
</dbReference>
<gene>
    <name evidence="9" type="ORF">EHS13_13185</name>
</gene>
<organism evidence="9 10">
    <name type="scientific">Paenibacillus psychroresistens</name>
    <dbReference type="NCBI Taxonomy" id="1778678"/>
    <lineage>
        <taxon>Bacteria</taxon>
        <taxon>Bacillati</taxon>
        <taxon>Bacillota</taxon>
        <taxon>Bacilli</taxon>
        <taxon>Bacillales</taxon>
        <taxon>Paenibacillaceae</taxon>
        <taxon>Paenibacillus</taxon>
    </lineage>
</organism>
<dbReference type="Proteomes" id="UP000426246">
    <property type="component" value="Chromosome"/>
</dbReference>
<dbReference type="Pfam" id="PF00005">
    <property type="entry name" value="ABC_tran"/>
    <property type="match status" value="1"/>
</dbReference>
<evidence type="ECO:0000256" key="7">
    <source>
        <dbReference type="ARBA" id="ARBA00023136"/>
    </source>
</evidence>
<dbReference type="GO" id="GO:0005886">
    <property type="term" value="C:plasma membrane"/>
    <property type="evidence" value="ECO:0007669"/>
    <property type="project" value="UniProtKB-SubCell"/>
</dbReference>
<dbReference type="GO" id="GO:0015833">
    <property type="term" value="P:peptide transport"/>
    <property type="evidence" value="ECO:0007669"/>
    <property type="project" value="InterPro"/>
</dbReference>
<dbReference type="InterPro" id="IPR013563">
    <property type="entry name" value="Oligopep_ABC_C"/>
</dbReference>
<dbReference type="Gene3D" id="3.40.50.300">
    <property type="entry name" value="P-loop containing nucleotide triphosphate hydrolases"/>
    <property type="match status" value="1"/>
</dbReference>
<evidence type="ECO:0000256" key="4">
    <source>
        <dbReference type="ARBA" id="ARBA00022475"/>
    </source>
</evidence>
<evidence type="ECO:0000259" key="8">
    <source>
        <dbReference type="PROSITE" id="PS50893"/>
    </source>
</evidence>
<dbReference type="NCBIfam" id="TIGR01727">
    <property type="entry name" value="oligo_HPY"/>
    <property type="match status" value="1"/>
</dbReference>
<dbReference type="FunFam" id="3.40.50.300:FF:000016">
    <property type="entry name" value="Oligopeptide ABC transporter ATP-binding component"/>
    <property type="match status" value="1"/>
</dbReference>
<feature type="domain" description="ABC transporter" evidence="8">
    <location>
        <begin position="6"/>
        <end position="258"/>
    </location>
</feature>
<dbReference type="EMBL" id="CP034235">
    <property type="protein sequence ID" value="QGQ95763.1"/>
    <property type="molecule type" value="Genomic_DNA"/>
</dbReference>
<dbReference type="PANTHER" id="PTHR43297:SF2">
    <property type="entry name" value="DIPEPTIDE TRANSPORT ATP-BINDING PROTEIN DPPD"/>
    <property type="match status" value="1"/>
</dbReference>
<dbReference type="InterPro" id="IPR027417">
    <property type="entry name" value="P-loop_NTPase"/>
</dbReference>
<dbReference type="AlphaFoldDB" id="A0A6B8RJM7"/>
<evidence type="ECO:0000256" key="6">
    <source>
        <dbReference type="ARBA" id="ARBA00022840"/>
    </source>
</evidence>
<evidence type="ECO:0000313" key="10">
    <source>
        <dbReference type="Proteomes" id="UP000426246"/>
    </source>
</evidence>
<keyword evidence="5" id="KW-0547">Nucleotide-binding</keyword>
<dbReference type="PROSITE" id="PS50893">
    <property type="entry name" value="ABC_TRANSPORTER_2"/>
    <property type="match status" value="1"/>
</dbReference>
<evidence type="ECO:0000256" key="2">
    <source>
        <dbReference type="ARBA" id="ARBA00005417"/>
    </source>
</evidence>
<dbReference type="KEGG" id="ppsc:EHS13_13185"/>